<name>A0ABX8B8V8_9BACT</name>
<evidence type="ECO:0000256" key="3">
    <source>
        <dbReference type="ARBA" id="ARBA00022840"/>
    </source>
</evidence>
<protein>
    <submittedName>
        <fullName evidence="5">Biotin-dependent carboxyltransferase family protein</fullName>
    </submittedName>
</protein>
<dbReference type="Pfam" id="PF02626">
    <property type="entry name" value="CT_A_B"/>
    <property type="match status" value="1"/>
</dbReference>
<dbReference type="InterPro" id="IPR029000">
    <property type="entry name" value="Cyclophilin-like_dom_sf"/>
</dbReference>
<evidence type="ECO:0000256" key="2">
    <source>
        <dbReference type="ARBA" id="ARBA00022801"/>
    </source>
</evidence>
<keyword evidence="2" id="KW-0378">Hydrolase</keyword>
<evidence type="ECO:0000313" key="5">
    <source>
        <dbReference type="EMBL" id="QUW01985.1"/>
    </source>
</evidence>
<keyword evidence="3" id="KW-0067">ATP-binding</keyword>
<dbReference type="PANTHER" id="PTHR43309:SF3">
    <property type="entry name" value="5-OXOPROLINASE SUBUNIT C"/>
    <property type="match status" value="1"/>
</dbReference>
<evidence type="ECO:0000256" key="1">
    <source>
        <dbReference type="ARBA" id="ARBA00022741"/>
    </source>
</evidence>
<dbReference type="RefSeq" id="WP_211427876.1">
    <property type="nucleotide sequence ID" value="NZ_CP072648.1"/>
</dbReference>
<dbReference type="InterPro" id="IPR052708">
    <property type="entry name" value="PxpC"/>
</dbReference>
<feature type="domain" description="Carboxyltransferase" evidence="4">
    <location>
        <begin position="27"/>
        <end position="310"/>
    </location>
</feature>
<dbReference type="InterPro" id="IPR003778">
    <property type="entry name" value="CT_A_B"/>
</dbReference>
<proteinExistence type="predicted"/>
<evidence type="ECO:0000313" key="6">
    <source>
        <dbReference type="Proteomes" id="UP000676506"/>
    </source>
</evidence>
<accession>A0ABX8B8V8</accession>
<evidence type="ECO:0000259" key="4">
    <source>
        <dbReference type="SMART" id="SM00797"/>
    </source>
</evidence>
<reference evidence="5 6" key="1">
    <citation type="submission" date="2021-03" db="EMBL/GenBank/DDBJ databases">
        <title>Genomic and phenotypic characterization of Chloracidobacterium isolates provides evidence for multiple species.</title>
        <authorList>
            <person name="Saini M.K."/>
            <person name="Costas A.M.G."/>
            <person name="Tank M."/>
            <person name="Bryant D.A."/>
        </authorList>
    </citation>
    <scope>NUCLEOTIDE SEQUENCE [LARGE SCALE GENOMIC DNA]</scope>
    <source>
        <strain evidence="5 6">BV2-C</strain>
    </source>
</reference>
<keyword evidence="1" id="KW-0547">Nucleotide-binding</keyword>
<keyword evidence="6" id="KW-1185">Reference proteome</keyword>
<dbReference type="SUPFAM" id="SSF50891">
    <property type="entry name" value="Cyclophilin-like"/>
    <property type="match status" value="1"/>
</dbReference>
<dbReference type="EMBL" id="CP072648">
    <property type="protein sequence ID" value="QUW01985.1"/>
    <property type="molecule type" value="Genomic_DNA"/>
</dbReference>
<dbReference type="SMART" id="SM00797">
    <property type="entry name" value="AHS2"/>
    <property type="match status" value="1"/>
</dbReference>
<organism evidence="5 6">
    <name type="scientific">Chloracidobacterium validum</name>
    <dbReference type="NCBI Taxonomy" id="2821543"/>
    <lineage>
        <taxon>Bacteria</taxon>
        <taxon>Pseudomonadati</taxon>
        <taxon>Acidobacteriota</taxon>
        <taxon>Terriglobia</taxon>
        <taxon>Terriglobales</taxon>
        <taxon>Acidobacteriaceae</taxon>
        <taxon>Chloracidobacterium</taxon>
    </lineage>
</organism>
<sequence length="336" mass="36166">MTTLSLRVVEAGFYATVQDTGRAGFQRLGIHRSGVLDWLAPALLNTLLGNPLRAAVVEMHFPAPRLRFEQAAVLAIGGADFCPMLDGRPLANWRQYRAEPGQTLTFREPRRGRWAYLAVAGGLATPRWLGSASMTPFAGLVGVLGRPLEAGDELPLPTLARLGDNRLALSPTVLPRYTSDENCPIRIVPSAEFHNLDDASQARLLSETFVVGADSNRMATRLEGVVLRLTEPIELVSSAVAPGVIQLPPDGRPTVLLSDAQTTGGYPRIAHIITADLPAFAQRRLGQTVRFTRTTQLEAEHATSNLRQTLRRLAAAVAVTGAAHTIQKPAGAPATR</sequence>
<dbReference type="Gene3D" id="2.40.100.10">
    <property type="entry name" value="Cyclophilin-like"/>
    <property type="match status" value="1"/>
</dbReference>
<dbReference type="PANTHER" id="PTHR43309">
    <property type="entry name" value="5-OXOPROLINASE SUBUNIT C"/>
    <property type="match status" value="1"/>
</dbReference>
<dbReference type="NCBIfam" id="TIGR00724">
    <property type="entry name" value="urea_amlyse_rel"/>
    <property type="match status" value="1"/>
</dbReference>
<gene>
    <name evidence="5" type="ORF">J8C06_06290</name>
</gene>
<dbReference type="Proteomes" id="UP000676506">
    <property type="component" value="Chromosome 1"/>
</dbReference>